<dbReference type="PIRSF" id="PIRSF004491">
    <property type="entry name" value="FAD_Synth"/>
    <property type="match status" value="1"/>
</dbReference>
<dbReference type="SUPFAM" id="SSF52374">
    <property type="entry name" value="Nucleotidylyl transferase"/>
    <property type="match status" value="1"/>
</dbReference>
<sequence length="316" mass="35774">MRVIHLHHPYNPSQINNKPIVLAMGYFDGVHLGHQEVLRQARQLADIKGLPLAAMTFNQPAAFIFQEANPSSLPQITSLREKEELMDQAGVDILYVVEMTSQFVGLAPQDFVDQYMVALGAKYLVAGFDYTYGKKDIANMARLGFYSQGRFEIVEVPAFENQAGKISSRHIRQQLEAGQIELANESLGYPYFFYGRVIHGEKRGRTLGFPTANIASHCQVILPKEGVYLVKCQLLATSVWGLASVGRKVTFGDDYGLSLEIYLLDFSQEIYGEEMRITWYHYLRPELKFSSVDDLIVQMNQDEDKGRLYIADLEEA</sequence>
<dbReference type="OrthoDB" id="9803667at2"/>
<reference evidence="15 16" key="1">
    <citation type="journal article" date="2016" name="Genome Announc.">
        <title>Complete Genome Sequences of Aerococcus christensenii CCUG 28831T, Aerococcus sanguinicola CCUG 43001T, Aerococcus urinae CCUG 36881T, Aerococcus urinaeequi CCUG 28094T, Aerococcus urinaehominis CCUG 42038 BT, and Aerococcus viridans CCUG 4311T.</title>
        <authorList>
            <person name="Carkaci D."/>
            <person name="Dargis R."/>
            <person name="Nielsen X.C."/>
            <person name="Skovgaard O."/>
            <person name="Fuursted K."/>
            <person name="Christensen J.J."/>
        </authorList>
    </citation>
    <scope>NUCLEOTIDE SEQUENCE [LARGE SCALE GENOMIC DNA]</scope>
    <source>
        <strain evidence="15 16">CCUG42038B</strain>
    </source>
</reference>
<protein>
    <recommendedName>
        <fullName evidence="14">Riboflavin biosynthesis protein</fullName>
    </recommendedName>
    <domain>
        <recommendedName>
            <fullName evidence="14">Riboflavin kinase</fullName>
            <ecNumber evidence="14">2.7.1.26</ecNumber>
        </recommendedName>
        <alternativeName>
            <fullName evidence="14">Flavokinase</fullName>
        </alternativeName>
    </domain>
    <domain>
        <recommendedName>
            <fullName evidence="14">FMN adenylyltransferase</fullName>
            <ecNumber evidence="14">2.7.7.2</ecNumber>
        </recommendedName>
        <alternativeName>
            <fullName evidence="14">FAD pyrophosphorylase</fullName>
        </alternativeName>
        <alternativeName>
            <fullName evidence="14">FAD synthase</fullName>
        </alternativeName>
    </domain>
</protein>
<evidence type="ECO:0000256" key="2">
    <source>
        <dbReference type="ARBA" id="ARBA00005201"/>
    </source>
</evidence>
<dbReference type="Gene3D" id="3.40.50.620">
    <property type="entry name" value="HUPs"/>
    <property type="match status" value="1"/>
</dbReference>
<dbReference type="Gene3D" id="2.40.30.30">
    <property type="entry name" value="Riboflavin kinase-like"/>
    <property type="match status" value="1"/>
</dbReference>
<proteinExistence type="inferred from homology"/>
<keyword evidence="10 14" id="KW-0067">ATP-binding</keyword>
<gene>
    <name evidence="15" type="ORF">AWM75_01880</name>
</gene>
<dbReference type="EMBL" id="CP014163">
    <property type="protein sequence ID" value="AMB98817.1"/>
    <property type="molecule type" value="Genomic_DNA"/>
</dbReference>
<dbReference type="NCBIfam" id="TIGR00125">
    <property type="entry name" value="cyt_tran_rel"/>
    <property type="match status" value="1"/>
</dbReference>
<evidence type="ECO:0000256" key="7">
    <source>
        <dbReference type="ARBA" id="ARBA00022741"/>
    </source>
</evidence>
<dbReference type="AlphaFoldDB" id="A0A0X8FKC2"/>
<keyword evidence="11" id="KW-0511">Multifunctional enzyme</keyword>
<dbReference type="GO" id="GO:0005524">
    <property type="term" value="F:ATP binding"/>
    <property type="evidence" value="ECO:0007669"/>
    <property type="project" value="UniProtKB-UniRule"/>
</dbReference>
<dbReference type="GO" id="GO:0003919">
    <property type="term" value="F:FMN adenylyltransferase activity"/>
    <property type="evidence" value="ECO:0007669"/>
    <property type="project" value="UniProtKB-UniRule"/>
</dbReference>
<dbReference type="InterPro" id="IPR004821">
    <property type="entry name" value="Cyt_trans-like"/>
</dbReference>
<dbReference type="FunFam" id="3.40.50.620:FF:000021">
    <property type="entry name" value="Riboflavin biosynthesis protein"/>
    <property type="match status" value="1"/>
</dbReference>
<keyword evidence="4 14" id="KW-0288">FMN</keyword>
<evidence type="ECO:0000256" key="13">
    <source>
        <dbReference type="ARBA" id="ARBA00049494"/>
    </source>
</evidence>
<dbReference type="UniPathway" id="UPA00276">
    <property type="reaction ID" value="UER00406"/>
</dbReference>
<evidence type="ECO:0000256" key="6">
    <source>
        <dbReference type="ARBA" id="ARBA00022695"/>
    </source>
</evidence>
<reference evidence="16" key="2">
    <citation type="submission" date="2016-01" db="EMBL/GenBank/DDBJ databases">
        <title>Six Aerococcus type strain genome sequencing and assembly using PacBio and Illumina Hiseq.</title>
        <authorList>
            <person name="Carkaci D."/>
            <person name="Dargis R."/>
            <person name="Nielsen X.C."/>
            <person name="Skovgaard O."/>
            <person name="Fuursted K."/>
            <person name="Christensen J.J."/>
        </authorList>
    </citation>
    <scope>NUCLEOTIDE SEQUENCE [LARGE SCALE GENOMIC DNA]</scope>
    <source>
        <strain evidence="16">CCUG42038B</strain>
    </source>
</reference>
<dbReference type="NCBIfam" id="TIGR00083">
    <property type="entry name" value="ribF"/>
    <property type="match status" value="1"/>
</dbReference>
<accession>A0A0X8FKC2</accession>
<keyword evidence="9 14" id="KW-0274">FAD</keyword>
<dbReference type="KEGG" id="auh:AWM75_01880"/>
<dbReference type="SMART" id="SM00904">
    <property type="entry name" value="Flavokinase"/>
    <property type="match status" value="1"/>
</dbReference>
<evidence type="ECO:0000256" key="3">
    <source>
        <dbReference type="ARBA" id="ARBA00022630"/>
    </source>
</evidence>
<dbReference type="GO" id="GO:0006747">
    <property type="term" value="P:FAD biosynthetic process"/>
    <property type="evidence" value="ECO:0007669"/>
    <property type="project" value="UniProtKB-UniRule"/>
</dbReference>
<evidence type="ECO:0000313" key="16">
    <source>
        <dbReference type="Proteomes" id="UP000062260"/>
    </source>
</evidence>
<name>A0A0X8FKC2_9LACT</name>
<comment type="pathway">
    <text evidence="2 14">Cofactor biosynthesis; FMN biosynthesis; FMN from riboflavin (ATP route): step 1/1.</text>
</comment>
<evidence type="ECO:0000256" key="1">
    <source>
        <dbReference type="ARBA" id="ARBA00004726"/>
    </source>
</evidence>
<dbReference type="UniPathway" id="UPA00277">
    <property type="reaction ID" value="UER00407"/>
</dbReference>
<dbReference type="InterPro" id="IPR014729">
    <property type="entry name" value="Rossmann-like_a/b/a_fold"/>
</dbReference>
<dbReference type="STRING" id="128944.AWM75_01880"/>
<comment type="similarity">
    <text evidence="14">Belongs to the ribF family.</text>
</comment>
<dbReference type="InterPro" id="IPR002606">
    <property type="entry name" value="Riboflavin_kinase_bac"/>
</dbReference>
<evidence type="ECO:0000256" key="11">
    <source>
        <dbReference type="ARBA" id="ARBA00023268"/>
    </source>
</evidence>
<dbReference type="EC" id="2.7.7.2" evidence="14"/>
<dbReference type="GO" id="GO:0008531">
    <property type="term" value="F:riboflavin kinase activity"/>
    <property type="evidence" value="ECO:0007669"/>
    <property type="project" value="UniProtKB-UniRule"/>
</dbReference>
<evidence type="ECO:0000256" key="12">
    <source>
        <dbReference type="ARBA" id="ARBA00047880"/>
    </source>
</evidence>
<dbReference type="Pfam" id="PF01687">
    <property type="entry name" value="Flavokinase"/>
    <property type="match status" value="1"/>
</dbReference>
<dbReference type="CDD" id="cd02064">
    <property type="entry name" value="FAD_synthetase_N"/>
    <property type="match status" value="1"/>
</dbReference>
<dbReference type="Pfam" id="PF06574">
    <property type="entry name" value="FAD_syn"/>
    <property type="match status" value="1"/>
</dbReference>
<dbReference type="GO" id="GO:0009231">
    <property type="term" value="P:riboflavin biosynthetic process"/>
    <property type="evidence" value="ECO:0007669"/>
    <property type="project" value="InterPro"/>
</dbReference>
<keyword evidence="5 14" id="KW-0808">Transferase</keyword>
<keyword evidence="3 14" id="KW-0285">Flavoprotein</keyword>
<dbReference type="PANTHER" id="PTHR22749">
    <property type="entry name" value="RIBOFLAVIN KINASE/FMN ADENYLYLTRANSFERASE"/>
    <property type="match status" value="1"/>
</dbReference>
<dbReference type="InterPro" id="IPR023468">
    <property type="entry name" value="Riboflavin_kinase"/>
</dbReference>
<evidence type="ECO:0000256" key="8">
    <source>
        <dbReference type="ARBA" id="ARBA00022777"/>
    </source>
</evidence>
<keyword evidence="16" id="KW-1185">Reference proteome</keyword>
<organism evidence="15 16">
    <name type="scientific">Aerococcus urinaehominis</name>
    <dbReference type="NCBI Taxonomy" id="128944"/>
    <lineage>
        <taxon>Bacteria</taxon>
        <taxon>Bacillati</taxon>
        <taxon>Bacillota</taxon>
        <taxon>Bacilli</taxon>
        <taxon>Lactobacillales</taxon>
        <taxon>Aerococcaceae</taxon>
        <taxon>Aerococcus</taxon>
    </lineage>
</organism>
<dbReference type="RefSeq" id="WP_067977561.1">
    <property type="nucleotide sequence ID" value="NZ_CP014163.1"/>
</dbReference>
<comment type="catalytic activity">
    <reaction evidence="12 14">
        <text>riboflavin + ATP = FMN + ADP + H(+)</text>
        <dbReference type="Rhea" id="RHEA:14357"/>
        <dbReference type="ChEBI" id="CHEBI:15378"/>
        <dbReference type="ChEBI" id="CHEBI:30616"/>
        <dbReference type="ChEBI" id="CHEBI:57986"/>
        <dbReference type="ChEBI" id="CHEBI:58210"/>
        <dbReference type="ChEBI" id="CHEBI:456216"/>
        <dbReference type="EC" id="2.7.1.26"/>
    </reaction>
</comment>
<dbReference type="InterPro" id="IPR023465">
    <property type="entry name" value="Riboflavin_kinase_dom_sf"/>
</dbReference>
<dbReference type="GO" id="GO:0009398">
    <property type="term" value="P:FMN biosynthetic process"/>
    <property type="evidence" value="ECO:0007669"/>
    <property type="project" value="UniProtKB-UniRule"/>
</dbReference>
<keyword evidence="7 14" id="KW-0547">Nucleotide-binding</keyword>
<dbReference type="Proteomes" id="UP000062260">
    <property type="component" value="Chromosome"/>
</dbReference>
<keyword evidence="8 14" id="KW-0418">Kinase</keyword>
<dbReference type="InterPro" id="IPR015864">
    <property type="entry name" value="FAD_synthase"/>
</dbReference>
<dbReference type="InterPro" id="IPR015865">
    <property type="entry name" value="Riboflavin_kinase_bac/euk"/>
</dbReference>
<evidence type="ECO:0000256" key="5">
    <source>
        <dbReference type="ARBA" id="ARBA00022679"/>
    </source>
</evidence>
<evidence type="ECO:0000313" key="15">
    <source>
        <dbReference type="EMBL" id="AMB98817.1"/>
    </source>
</evidence>
<evidence type="ECO:0000256" key="9">
    <source>
        <dbReference type="ARBA" id="ARBA00022827"/>
    </source>
</evidence>
<evidence type="ECO:0000256" key="4">
    <source>
        <dbReference type="ARBA" id="ARBA00022643"/>
    </source>
</evidence>
<keyword evidence="6 14" id="KW-0548">Nucleotidyltransferase</keyword>
<comment type="catalytic activity">
    <reaction evidence="13 14">
        <text>FMN + ATP + H(+) = FAD + diphosphate</text>
        <dbReference type="Rhea" id="RHEA:17237"/>
        <dbReference type="ChEBI" id="CHEBI:15378"/>
        <dbReference type="ChEBI" id="CHEBI:30616"/>
        <dbReference type="ChEBI" id="CHEBI:33019"/>
        <dbReference type="ChEBI" id="CHEBI:57692"/>
        <dbReference type="ChEBI" id="CHEBI:58210"/>
        <dbReference type="EC" id="2.7.7.2"/>
    </reaction>
</comment>
<dbReference type="PANTHER" id="PTHR22749:SF6">
    <property type="entry name" value="RIBOFLAVIN KINASE"/>
    <property type="match status" value="1"/>
</dbReference>
<comment type="pathway">
    <text evidence="1 14">Cofactor biosynthesis; FAD biosynthesis; FAD from FMN: step 1/1.</text>
</comment>
<dbReference type="SUPFAM" id="SSF82114">
    <property type="entry name" value="Riboflavin kinase-like"/>
    <property type="match status" value="1"/>
</dbReference>
<evidence type="ECO:0000256" key="14">
    <source>
        <dbReference type="PIRNR" id="PIRNR004491"/>
    </source>
</evidence>
<evidence type="ECO:0000256" key="10">
    <source>
        <dbReference type="ARBA" id="ARBA00022840"/>
    </source>
</evidence>
<dbReference type="EC" id="2.7.1.26" evidence="14"/>